<dbReference type="Gene3D" id="1.25.40.20">
    <property type="entry name" value="Ankyrin repeat-containing domain"/>
    <property type="match status" value="1"/>
</dbReference>
<keyword evidence="2" id="KW-0812">Transmembrane</keyword>
<evidence type="ECO:0000256" key="2">
    <source>
        <dbReference type="SAM" id="Phobius"/>
    </source>
</evidence>
<feature type="transmembrane region" description="Helical" evidence="2">
    <location>
        <begin position="302"/>
        <end position="320"/>
    </location>
</feature>
<dbReference type="EC" id="2.1.-.-" evidence="4"/>
<keyword evidence="1" id="KW-0040">ANK repeat</keyword>
<feature type="domain" description="Acyltransferase 3" evidence="3">
    <location>
        <begin position="258"/>
        <end position="484"/>
    </location>
</feature>
<dbReference type="InterPro" id="IPR002656">
    <property type="entry name" value="Acyl_transf_3_dom"/>
</dbReference>
<feature type="transmembrane region" description="Helical" evidence="2">
    <location>
        <begin position="340"/>
        <end position="360"/>
    </location>
</feature>
<accession>A0A5C5Y9Y3</accession>
<comment type="caution">
    <text evidence="4">The sequence shown here is derived from an EMBL/GenBank/DDBJ whole genome shotgun (WGS) entry which is preliminary data.</text>
</comment>
<keyword evidence="5" id="KW-1185">Reference proteome</keyword>
<feature type="transmembrane region" description="Helical" evidence="2">
    <location>
        <begin position="21"/>
        <end position="43"/>
    </location>
</feature>
<dbReference type="EMBL" id="SJPL01000001">
    <property type="protein sequence ID" value="TWT72190.1"/>
    <property type="molecule type" value="Genomic_DNA"/>
</dbReference>
<dbReference type="PANTHER" id="PTHR36927">
    <property type="entry name" value="BLR4337 PROTEIN"/>
    <property type="match status" value="1"/>
</dbReference>
<name>A0A5C5Y9Y3_9PLAN</name>
<dbReference type="Proteomes" id="UP000317238">
    <property type="component" value="Unassembled WGS sequence"/>
</dbReference>
<dbReference type="GO" id="GO:0016747">
    <property type="term" value="F:acyltransferase activity, transferring groups other than amino-acyl groups"/>
    <property type="evidence" value="ECO:0007669"/>
    <property type="project" value="InterPro"/>
</dbReference>
<evidence type="ECO:0000259" key="3">
    <source>
        <dbReference type="Pfam" id="PF01757"/>
    </source>
</evidence>
<sequence>MSKATVLSDPRRHDLDALRAVAMLLGIVLHGMISFLPVASGWAVQDSRQADGFGVVLSMIHGFRMPLFFLISGFFTMMLLRRRGIPALLWHRFRRIFLPLVLGLITIIPSVWIVSAFVQQPADANASADNLWAAVIMDQPDRVQALIDDGHDVNARSDDGATPFLLAAFLGRDDVAEVLIRNGADPTLANYKGETPADVMQAPWSLTKMIAGFVKAPVKQEAVQAGREKIAQWIPEKSDDIATPAGSADQAKETWQALLAALFFVPVFLHLWFLWFLCFLVVGFVISVWVYRHLPLKLPTTWAASAFWVIALVVPVTALLQASMKSNAGQFGPDTSIGLLPLPVVLAYYAVFFFFGAFYYRVNDTPGRLSRHWPAMLLVSLAVLFPVGLTWGGSGNQTHRMVGLLCQAGYAWLMSIGMMGLFRRYCDTHSPAMRYLSDSSYWLYVAHMPVILLVQAWVRDWDLSPYIKLPIICVVTSAVLLISYQYLVRYTPIGTLLNGKRVRPGRHRPTHDHTDAILIDTAPETDAVVEAKIASSGPS</sequence>
<dbReference type="AlphaFoldDB" id="A0A5C5Y9Y3"/>
<feature type="repeat" description="ANK" evidence="1">
    <location>
        <begin position="159"/>
        <end position="191"/>
    </location>
</feature>
<dbReference type="SUPFAM" id="SSF48403">
    <property type="entry name" value="Ankyrin repeat"/>
    <property type="match status" value="1"/>
</dbReference>
<dbReference type="Pfam" id="PF00023">
    <property type="entry name" value="Ank"/>
    <property type="match status" value="1"/>
</dbReference>
<dbReference type="PROSITE" id="PS50297">
    <property type="entry name" value="ANK_REP_REGION"/>
    <property type="match status" value="1"/>
</dbReference>
<feature type="transmembrane region" description="Helical" evidence="2">
    <location>
        <begin position="441"/>
        <end position="457"/>
    </location>
</feature>
<dbReference type="PROSITE" id="PS50088">
    <property type="entry name" value="ANK_REPEAT"/>
    <property type="match status" value="1"/>
</dbReference>
<evidence type="ECO:0000256" key="1">
    <source>
        <dbReference type="PROSITE-ProRule" id="PRU00023"/>
    </source>
</evidence>
<gene>
    <name evidence="4" type="primary">mdoC_1</name>
    <name evidence="4" type="ORF">Pan14r_45080</name>
</gene>
<keyword evidence="4" id="KW-0808">Transferase</keyword>
<dbReference type="InterPro" id="IPR036770">
    <property type="entry name" value="Ankyrin_rpt-contain_sf"/>
</dbReference>
<dbReference type="InterPro" id="IPR002110">
    <property type="entry name" value="Ankyrin_rpt"/>
</dbReference>
<feature type="domain" description="Acyltransferase 3" evidence="3">
    <location>
        <begin position="13"/>
        <end position="125"/>
    </location>
</feature>
<dbReference type="OrthoDB" id="7375713at2"/>
<feature type="transmembrane region" description="Helical" evidence="2">
    <location>
        <begin position="401"/>
        <end position="421"/>
    </location>
</feature>
<dbReference type="PANTHER" id="PTHR36927:SF1">
    <property type="entry name" value="MDO-LIKE PROTEIN"/>
    <property type="match status" value="1"/>
</dbReference>
<feature type="transmembrane region" description="Helical" evidence="2">
    <location>
        <begin position="257"/>
        <end position="290"/>
    </location>
</feature>
<dbReference type="Pfam" id="PF01757">
    <property type="entry name" value="Acyl_transf_3"/>
    <property type="match status" value="2"/>
</dbReference>
<dbReference type="RefSeq" id="WP_146440209.1">
    <property type="nucleotide sequence ID" value="NZ_SJPL01000001.1"/>
</dbReference>
<feature type="transmembrane region" description="Helical" evidence="2">
    <location>
        <begin position="55"/>
        <end position="75"/>
    </location>
</feature>
<reference evidence="4 5" key="1">
    <citation type="submission" date="2019-02" db="EMBL/GenBank/DDBJ databases">
        <title>Deep-cultivation of Planctomycetes and their phenomic and genomic characterization uncovers novel biology.</title>
        <authorList>
            <person name="Wiegand S."/>
            <person name="Jogler M."/>
            <person name="Boedeker C."/>
            <person name="Pinto D."/>
            <person name="Vollmers J."/>
            <person name="Rivas-Marin E."/>
            <person name="Kohn T."/>
            <person name="Peeters S.H."/>
            <person name="Heuer A."/>
            <person name="Rast P."/>
            <person name="Oberbeckmann S."/>
            <person name="Bunk B."/>
            <person name="Jeske O."/>
            <person name="Meyerdierks A."/>
            <person name="Storesund J.E."/>
            <person name="Kallscheuer N."/>
            <person name="Luecker S."/>
            <person name="Lage O.M."/>
            <person name="Pohl T."/>
            <person name="Merkel B.J."/>
            <person name="Hornburger P."/>
            <person name="Mueller R.-W."/>
            <person name="Bruemmer F."/>
            <person name="Labrenz M."/>
            <person name="Spormann A.M."/>
            <person name="Op Den Camp H."/>
            <person name="Overmann J."/>
            <person name="Amann R."/>
            <person name="Jetten M.S.M."/>
            <person name="Mascher T."/>
            <person name="Medema M.H."/>
            <person name="Devos D.P."/>
            <person name="Kaster A.-K."/>
            <person name="Ovreas L."/>
            <person name="Rohde M."/>
            <person name="Galperin M.Y."/>
            <person name="Jogler C."/>
        </authorList>
    </citation>
    <scope>NUCLEOTIDE SEQUENCE [LARGE SCALE GENOMIC DNA]</scope>
    <source>
        <strain evidence="4 5">Pan14r</strain>
    </source>
</reference>
<dbReference type="InterPro" id="IPR050623">
    <property type="entry name" value="Glucan_succinyl_AcylTrfase"/>
</dbReference>
<keyword evidence="2" id="KW-1133">Transmembrane helix</keyword>
<evidence type="ECO:0000313" key="5">
    <source>
        <dbReference type="Proteomes" id="UP000317238"/>
    </source>
</evidence>
<proteinExistence type="predicted"/>
<protein>
    <submittedName>
        <fullName evidence="4">Glucans biosynthesis protein C</fullName>
        <ecNumber evidence="4">2.1.-.-</ecNumber>
    </submittedName>
</protein>
<dbReference type="SMART" id="SM00248">
    <property type="entry name" value="ANK"/>
    <property type="match status" value="2"/>
</dbReference>
<feature type="transmembrane region" description="Helical" evidence="2">
    <location>
        <begin position="96"/>
        <end position="118"/>
    </location>
</feature>
<feature type="transmembrane region" description="Helical" evidence="2">
    <location>
        <begin position="469"/>
        <end position="488"/>
    </location>
</feature>
<organism evidence="4 5">
    <name type="scientific">Crateriforma conspicua</name>
    <dbReference type="NCBI Taxonomy" id="2527996"/>
    <lineage>
        <taxon>Bacteria</taxon>
        <taxon>Pseudomonadati</taxon>
        <taxon>Planctomycetota</taxon>
        <taxon>Planctomycetia</taxon>
        <taxon>Planctomycetales</taxon>
        <taxon>Planctomycetaceae</taxon>
        <taxon>Crateriforma</taxon>
    </lineage>
</organism>
<feature type="transmembrane region" description="Helical" evidence="2">
    <location>
        <begin position="372"/>
        <end position="389"/>
    </location>
</feature>
<keyword evidence="2" id="KW-0472">Membrane</keyword>
<evidence type="ECO:0000313" key="4">
    <source>
        <dbReference type="EMBL" id="TWT72190.1"/>
    </source>
</evidence>